<evidence type="ECO:0000256" key="3">
    <source>
        <dbReference type="ARBA" id="ARBA00022737"/>
    </source>
</evidence>
<dbReference type="OrthoDB" id="329237at2759"/>
<evidence type="ECO:0000256" key="8">
    <source>
        <dbReference type="PROSITE-ProRule" id="PRU00221"/>
    </source>
</evidence>
<dbReference type="SMART" id="SM00320">
    <property type="entry name" value="WD40"/>
    <property type="match status" value="2"/>
</dbReference>
<keyword evidence="10" id="KW-1185">Reference proteome</keyword>
<evidence type="ECO:0000256" key="5">
    <source>
        <dbReference type="ARBA" id="ARBA00038092"/>
    </source>
</evidence>
<proteinExistence type="inferred from homology"/>
<dbReference type="PANTHER" id="PTHR46042:SF1">
    <property type="entry name" value="DIPHTHINE METHYLTRANSFERASE"/>
    <property type="match status" value="1"/>
</dbReference>
<dbReference type="RefSeq" id="XP_021338587.1">
    <property type="nucleotide sequence ID" value="XM_021482019.1"/>
</dbReference>
<dbReference type="GeneID" id="24425073"/>
<keyword evidence="3" id="KW-0677">Repeat</keyword>
<comment type="catalytic activity">
    <reaction evidence="7">
        <text>diphthine methyl ester-[translation elongation factor 2] + H2O = diphthine-[translation elongation factor 2] + methanol + H(+)</text>
        <dbReference type="Rhea" id="RHEA:42656"/>
        <dbReference type="Rhea" id="RHEA-COMP:10172"/>
        <dbReference type="Rhea" id="RHEA-COMP:10173"/>
        <dbReference type="ChEBI" id="CHEBI:15377"/>
        <dbReference type="ChEBI" id="CHEBI:15378"/>
        <dbReference type="ChEBI" id="CHEBI:17790"/>
        <dbReference type="ChEBI" id="CHEBI:79005"/>
        <dbReference type="ChEBI" id="CHEBI:82696"/>
        <dbReference type="EC" id="3.1.1.97"/>
    </reaction>
</comment>
<dbReference type="InterPro" id="IPR036322">
    <property type="entry name" value="WD40_repeat_dom_sf"/>
</dbReference>
<comment type="similarity">
    <text evidence="5">Belongs to the DPH7 family.</text>
</comment>
<dbReference type="PROSITE" id="PS00678">
    <property type="entry name" value="WD_REPEATS_1"/>
    <property type="match status" value="1"/>
</dbReference>
<dbReference type="Pfam" id="PF00400">
    <property type="entry name" value="WD40"/>
    <property type="match status" value="1"/>
</dbReference>
<reference evidence="9 10" key="1">
    <citation type="journal article" date="2012" name="Nucleic Acids Res.">
        <title>Sequencing of the smallest Apicomplexan genome from the human pathogen Babesia microti.</title>
        <authorList>
            <person name="Cornillot E."/>
            <person name="Hadj-Kaddour K."/>
            <person name="Dassouli A."/>
            <person name="Noel B."/>
            <person name="Ranwez V."/>
            <person name="Vacherie B."/>
            <person name="Augagneur Y."/>
            <person name="Bres V."/>
            <person name="Duclos A."/>
            <person name="Randazzo S."/>
            <person name="Carcy B."/>
            <person name="Debierre-Grockiego F."/>
            <person name="Delbecq S."/>
            <person name="Moubri-Menage K."/>
            <person name="Shams-Eldin H."/>
            <person name="Usmani-Brown S."/>
            <person name="Bringaud F."/>
            <person name="Wincker P."/>
            <person name="Vivares C.P."/>
            <person name="Schwarz R.T."/>
            <person name="Schetters T.P."/>
            <person name="Krause P.J."/>
            <person name="Gorenflot A."/>
            <person name="Berry V."/>
            <person name="Barbe V."/>
            <person name="Ben Mamoun C."/>
        </authorList>
    </citation>
    <scope>NUCLEOTIDE SEQUENCE [LARGE SCALE GENOMIC DNA]</scope>
    <source>
        <strain evidence="9 10">RI</strain>
    </source>
</reference>
<evidence type="ECO:0000313" key="9">
    <source>
        <dbReference type="EMBL" id="SJK86429.1"/>
    </source>
</evidence>
<reference evidence="9 10" key="2">
    <citation type="journal article" date="2013" name="PLoS ONE">
        <title>Whole genome mapping and re-organization of the nuclear and mitochondrial genomes of Babesia microti isolates.</title>
        <authorList>
            <person name="Cornillot E."/>
            <person name="Dassouli A."/>
            <person name="Garg A."/>
            <person name="Pachikara N."/>
            <person name="Randazzo S."/>
            <person name="Depoix D."/>
            <person name="Carcy B."/>
            <person name="Delbecq S."/>
            <person name="Frutos R."/>
            <person name="Silva J.C."/>
            <person name="Sutton R."/>
            <person name="Krause P.J."/>
            <person name="Mamoun C.B."/>
        </authorList>
    </citation>
    <scope>NUCLEOTIDE SEQUENCE [LARGE SCALE GENOMIC DNA]</scope>
    <source>
        <strain evidence="9 10">RI</strain>
    </source>
</reference>
<dbReference type="GO" id="GO:0005737">
    <property type="term" value="C:cytoplasm"/>
    <property type="evidence" value="ECO:0007669"/>
    <property type="project" value="TreeGrafter"/>
</dbReference>
<dbReference type="InterPro" id="IPR015943">
    <property type="entry name" value="WD40/YVTN_repeat-like_dom_sf"/>
</dbReference>
<dbReference type="InterPro" id="IPR052415">
    <property type="entry name" value="Diphthine_MTase"/>
</dbReference>
<dbReference type="PROSITE" id="PS50082">
    <property type="entry name" value="WD_REPEATS_2"/>
    <property type="match status" value="1"/>
</dbReference>
<name>A0A1R4ABN8_BABMR</name>
<feature type="repeat" description="WD" evidence="8">
    <location>
        <begin position="157"/>
        <end position="183"/>
    </location>
</feature>
<dbReference type="EC" id="3.1.1.97" evidence="6"/>
<dbReference type="InterPro" id="IPR019775">
    <property type="entry name" value="WD40_repeat_CS"/>
</dbReference>
<evidence type="ECO:0000256" key="4">
    <source>
        <dbReference type="ARBA" id="ARBA00022801"/>
    </source>
</evidence>
<dbReference type="KEGG" id="bmic:BMR1_03g02160"/>
<dbReference type="GO" id="GO:0017183">
    <property type="term" value="P:protein histidyl modification to diphthamide"/>
    <property type="evidence" value="ECO:0007669"/>
    <property type="project" value="TreeGrafter"/>
</dbReference>
<evidence type="ECO:0000256" key="6">
    <source>
        <dbReference type="ARBA" id="ARBA00039131"/>
    </source>
</evidence>
<dbReference type="InterPro" id="IPR001680">
    <property type="entry name" value="WD40_rpt"/>
</dbReference>
<accession>A0A1R4ABN8</accession>
<dbReference type="Proteomes" id="UP000002899">
    <property type="component" value="Chromosome III"/>
</dbReference>
<evidence type="ECO:0000256" key="7">
    <source>
        <dbReference type="ARBA" id="ARBA00047551"/>
    </source>
</evidence>
<keyword evidence="2 8" id="KW-0853">WD repeat</keyword>
<dbReference type="GO" id="GO:0061685">
    <property type="term" value="F:diphthine methylesterase activity"/>
    <property type="evidence" value="ECO:0007669"/>
    <property type="project" value="UniProtKB-EC"/>
</dbReference>
<evidence type="ECO:0000256" key="2">
    <source>
        <dbReference type="ARBA" id="ARBA00022574"/>
    </source>
</evidence>
<protein>
    <recommendedName>
        <fullName evidence="6">methylated diphthine methylhydrolase</fullName>
        <ecNumber evidence="6">3.1.1.97</ecNumber>
    </recommendedName>
</protein>
<evidence type="ECO:0000313" key="10">
    <source>
        <dbReference type="Proteomes" id="UP000002899"/>
    </source>
</evidence>
<dbReference type="VEuPathDB" id="PiroplasmaDB:BMR1_03g02160"/>
<evidence type="ECO:0000256" key="1">
    <source>
        <dbReference type="ARBA" id="ARBA00005156"/>
    </source>
</evidence>
<sequence>MANIPVCCQPDSVAFLPNSKDIIVATYTHSEGVRSGSLMVLHSQSYAVQQCNYQTRSQLKLNCGILHAKPYIINGSNYAICAASDGSIKFAMLDPVISIEGSTVVDSKALVLSVCKDSYSGKVVGGLSTGKIALIDRGRVVNWWTGHELEVWACYMDGKLIYTGADDSRLRIWDINTLSNSTSNPNNYIAEIKSFGAGVTWISTSDTEIIAGSHDNCLRWFDKRALNCEVKRLKLPGSPWKLVLRDSIFYAAVCQGLVYAFTQDNSLVGTVAQINEKIHYEFENLPQTEHSPLIYSVDVKDNILVATDFYNKRLIVMDATF</sequence>
<keyword evidence="4" id="KW-0378">Hydrolase</keyword>
<dbReference type="PANTHER" id="PTHR46042">
    <property type="entry name" value="DIPHTHINE METHYLTRANSFERASE"/>
    <property type="match status" value="1"/>
</dbReference>
<organism evidence="9 10">
    <name type="scientific">Babesia microti (strain RI)</name>
    <dbReference type="NCBI Taxonomy" id="1133968"/>
    <lineage>
        <taxon>Eukaryota</taxon>
        <taxon>Sar</taxon>
        <taxon>Alveolata</taxon>
        <taxon>Apicomplexa</taxon>
        <taxon>Aconoidasida</taxon>
        <taxon>Piroplasmida</taxon>
        <taxon>Babesiidae</taxon>
        <taxon>Babesia</taxon>
    </lineage>
</organism>
<comment type="pathway">
    <text evidence="1">Protein modification; peptidyl-diphthamide biosynthesis.</text>
</comment>
<dbReference type="EMBL" id="LN871598">
    <property type="protein sequence ID" value="SJK86429.1"/>
    <property type="molecule type" value="Genomic_DNA"/>
</dbReference>
<dbReference type="AlphaFoldDB" id="A0A1R4ABN8"/>
<dbReference type="SUPFAM" id="SSF50978">
    <property type="entry name" value="WD40 repeat-like"/>
    <property type="match status" value="1"/>
</dbReference>
<dbReference type="Gene3D" id="2.130.10.10">
    <property type="entry name" value="YVTN repeat-like/Quinoprotein amine dehydrogenase"/>
    <property type="match status" value="1"/>
</dbReference>
<reference evidence="9 10" key="3">
    <citation type="journal article" date="2016" name="Sci. Rep.">
        <title>Genome-wide diversity and gene expression profiling of Babesia microti isolates identify polymorphic genes that mediate host-pathogen interactions.</title>
        <authorList>
            <person name="Silva J.C."/>
            <person name="Cornillot E."/>
            <person name="McCracken C."/>
            <person name="Usmani-Brown S."/>
            <person name="Dwivedi A."/>
            <person name="Ifeonu O.O."/>
            <person name="Crabtree J."/>
            <person name="Gotia H.T."/>
            <person name="Virji A.Z."/>
            <person name="Reynes C."/>
            <person name="Colinge J."/>
            <person name="Kumar V."/>
            <person name="Lawres L."/>
            <person name="Pazzi J.E."/>
            <person name="Pablo J.V."/>
            <person name="Hung C."/>
            <person name="Brancato J."/>
            <person name="Kumari P."/>
            <person name="Orvis J."/>
            <person name="Tretina K."/>
            <person name="Chibucos M."/>
            <person name="Ott S."/>
            <person name="Sadzewicz L."/>
            <person name="Sengamalay N."/>
            <person name="Shetty A.C."/>
            <person name="Su Q."/>
            <person name="Tallon L."/>
            <person name="Fraser C.M."/>
            <person name="Frutos R."/>
            <person name="Molina D.M."/>
            <person name="Krause P.J."/>
            <person name="Ben Mamoun C."/>
        </authorList>
    </citation>
    <scope>NUCLEOTIDE SEQUENCE [LARGE SCALE GENOMIC DNA]</scope>
    <source>
        <strain evidence="9 10">RI</strain>
    </source>
</reference>